<keyword evidence="5" id="KW-0472">Membrane</keyword>
<keyword evidence="2" id="KW-0863">Zinc-finger</keyword>
<keyword evidence="5" id="KW-0812">Transmembrane</keyword>
<feature type="region of interest" description="Disordered" evidence="4">
    <location>
        <begin position="877"/>
        <end position="917"/>
    </location>
</feature>
<keyword evidence="3" id="KW-0862">Zinc</keyword>
<keyword evidence="5" id="KW-1133">Transmembrane helix</keyword>
<evidence type="ECO:0000256" key="2">
    <source>
        <dbReference type="ARBA" id="ARBA00022771"/>
    </source>
</evidence>
<keyword evidence="8" id="KW-1185">Reference proteome</keyword>
<name>A0AAW1PHA4_9CHLO</name>
<evidence type="ECO:0000313" key="8">
    <source>
        <dbReference type="Proteomes" id="UP001465755"/>
    </source>
</evidence>
<dbReference type="Gene3D" id="4.10.1100.10">
    <property type="entry name" value="Transcription factor, SBP-box domain"/>
    <property type="match status" value="1"/>
</dbReference>
<dbReference type="GO" id="GO:0005634">
    <property type="term" value="C:nucleus"/>
    <property type="evidence" value="ECO:0007669"/>
    <property type="project" value="InterPro"/>
</dbReference>
<feature type="compositionally biased region" description="Polar residues" evidence="4">
    <location>
        <begin position="339"/>
        <end position="352"/>
    </location>
</feature>
<dbReference type="PANTHER" id="PTHR31251">
    <property type="entry name" value="SQUAMOSA PROMOTER-BINDING-LIKE PROTEIN 4"/>
    <property type="match status" value="1"/>
</dbReference>
<evidence type="ECO:0000259" key="6">
    <source>
        <dbReference type="PROSITE" id="PS51141"/>
    </source>
</evidence>
<feature type="transmembrane region" description="Helical" evidence="5">
    <location>
        <begin position="992"/>
        <end position="1013"/>
    </location>
</feature>
<sequence>MLPPTSDTEHPPPSGGWPAGQRFVQAPAALTGAPVGPKLTLAGTLGSSENSGVSEPEAMQWNAQDWKFDPYAMRAIPVVRDGKPLPGKQQGAPAPAGVDPPTNTAAQASQQPAKLPALAMASGSRSKGHPTCQVATCETDLTPLKEYHQRYKICEFHLKVHSIVREGKRQRFCQQCGRFHDLTEFDGDKRSCRARLQRHNARRRKKTEAEAAKSAAVPKKPTPGPSKKRPADAEGRPYEGAPGSEGMELDESFTGMMPNAGRRAESDGILDASGESSGPGPAELYSRRPRSLPAPHFEDGLNNHLLDGQPSSYGPRSPAGGYMMPPERLGPGPSFSAPFPTNRSGQGPTQNPADYLVRPGPGMAQGGQSLLAGLEQQQQQGFSGSRSVDASSFQRGSGPRGPNMGPPDSMIPAFSMTETPASIMNEARRIMQAPPENYISDEQLSRVSAKLFNCTPATLPLDMKQNLIHLLGRGVNSMEGYIRPGCVHITMNAITNVQPGQDSTREFEEGEERNGMDIRSVIARMQEANASLLDTEQLLIQVECNLPAPTIRLFGVNITHADNTFLCRCQGSWVSPAITFGLEANVDGQPVPQPYAELRFEQGMRNGLIHVEVMRGGMTSASKPILLLDSAVAVQEMKRLQQEISGAELEALLLDLDRLLELRNAATAVVCQSQECTRVYTEAELEHVVGLAQKVLRFSVQRSCIGLAEYVFPVAFASKASDDEDLSLLHLAVRSSSLSMVEWLISRASIAGVELHAGTAGVNGITPLHLAALFQEADAPSGRMVELLAGLCEDGASAWYTASAHGRTPADFAAAVANKAAEAAAQASMMQAPSRLRHADFADDGWPVDGTTGETLCLDVQHSMALLRTSSLDSLASDEDALEAEEPVAASYPQQEQSKAEQAVLEGAGPATPDMRPEAAIAPATPQKVGLYHRAKQGVLKAEEVGAPSEKPARFVVPGNDSLETKPKSQDKLQGSALGAPVSPTVFGHLEAVISALCIATIGIATLSVRYYFEYLCDTAM</sequence>
<evidence type="ECO:0000256" key="4">
    <source>
        <dbReference type="SAM" id="MobiDB-lite"/>
    </source>
</evidence>
<dbReference type="SUPFAM" id="SSF103612">
    <property type="entry name" value="SBT domain"/>
    <property type="match status" value="1"/>
</dbReference>
<dbReference type="AlphaFoldDB" id="A0AAW1PHA4"/>
<keyword evidence="1" id="KW-0479">Metal-binding</keyword>
<dbReference type="InterPro" id="IPR004333">
    <property type="entry name" value="SBP_dom"/>
</dbReference>
<feature type="compositionally biased region" description="Polar residues" evidence="4">
    <location>
        <begin position="101"/>
        <end position="112"/>
    </location>
</feature>
<feature type="domain" description="SBP-type" evidence="6">
    <location>
        <begin position="129"/>
        <end position="206"/>
    </location>
</feature>
<dbReference type="SUPFAM" id="SSF48403">
    <property type="entry name" value="Ankyrin repeat"/>
    <property type="match status" value="1"/>
</dbReference>
<dbReference type="InterPro" id="IPR044817">
    <property type="entry name" value="SBP-like"/>
</dbReference>
<dbReference type="PROSITE" id="PS51141">
    <property type="entry name" value="ZF_SBP"/>
    <property type="match status" value="1"/>
</dbReference>
<dbReference type="Gene3D" id="1.25.40.20">
    <property type="entry name" value="Ankyrin repeat-containing domain"/>
    <property type="match status" value="1"/>
</dbReference>
<evidence type="ECO:0000256" key="1">
    <source>
        <dbReference type="ARBA" id="ARBA00022723"/>
    </source>
</evidence>
<dbReference type="InterPro" id="IPR036893">
    <property type="entry name" value="SBP_sf"/>
</dbReference>
<feature type="region of interest" description="Disordered" evidence="4">
    <location>
        <begin position="81"/>
        <end position="112"/>
    </location>
</feature>
<evidence type="ECO:0000256" key="5">
    <source>
        <dbReference type="SAM" id="Phobius"/>
    </source>
</evidence>
<dbReference type="InterPro" id="IPR036770">
    <property type="entry name" value="Ankyrin_rpt-contain_sf"/>
</dbReference>
<feature type="compositionally biased region" description="Low complexity" evidence="4">
    <location>
        <begin position="366"/>
        <end position="385"/>
    </location>
</feature>
<feature type="compositionally biased region" description="Acidic residues" evidence="4">
    <location>
        <begin position="877"/>
        <end position="886"/>
    </location>
</feature>
<comment type="caution">
    <text evidence="7">The sequence shown here is derived from an EMBL/GenBank/DDBJ whole genome shotgun (WGS) entry which is preliminary data.</text>
</comment>
<feature type="region of interest" description="Disordered" evidence="4">
    <location>
        <begin position="1"/>
        <end position="55"/>
    </location>
</feature>
<dbReference type="EMBL" id="JALJOQ010000029">
    <property type="protein sequence ID" value="KAK9807982.1"/>
    <property type="molecule type" value="Genomic_DNA"/>
</dbReference>
<feature type="compositionally biased region" description="Polar residues" evidence="4">
    <location>
        <begin position="386"/>
        <end position="395"/>
    </location>
</feature>
<dbReference type="GO" id="GO:0008270">
    <property type="term" value="F:zinc ion binding"/>
    <property type="evidence" value="ECO:0007669"/>
    <property type="project" value="UniProtKB-KW"/>
</dbReference>
<dbReference type="Proteomes" id="UP001465755">
    <property type="component" value="Unassembled WGS sequence"/>
</dbReference>
<evidence type="ECO:0000313" key="7">
    <source>
        <dbReference type="EMBL" id="KAK9807982.1"/>
    </source>
</evidence>
<feature type="compositionally biased region" description="Basic residues" evidence="4">
    <location>
        <begin position="197"/>
        <end position="206"/>
    </location>
</feature>
<feature type="region of interest" description="Disordered" evidence="4">
    <location>
        <begin position="951"/>
        <end position="976"/>
    </location>
</feature>
<dbReference type="GO" id="GO:0003677">
    <property type="term" value="F:DNA binding"/>
    <property type="evidence" value="ECO:0007669"/>
    <property type="project" value="InterPro"/>
</dbReference>
<proteinExistence type="predicted"/>
<accession>A0AAW1PHA4</accession>
<evidence type="ECO:0000256" key="3">
    <source>
        <dbReference type="ARBA" id="ARBA00022833"/>
    </source>
</evidence>
<feature type="region of interest" description="Disordered" evidence="4">
    <location>
        <begin position="197"/>
        <end position="409"/>
    </location>
</feature>
<organism evidence="7 8">
    <name type="scientific">Symbiochloris irregularis</name>
    <dbReference type="NCBI Taxonomy" id="706552"/>
    <lineage>
        <taxon>Eukaryota</taxon>
        <taxon>Viridiplantae</taxon>
        <taxon>Chlorophyta</taxon>
        <taxon>core chlorophytes</taxon>
        <taxon>Trebouxiophyceae</taxon>
        <taxon>Trebouxiales</taxon>
        <taxon>Trebouxiaceae</taxon>
        <taxon>Symbiochloris</taxon>
    </lineage>
</organism>
<protein>
    <recommendedName>
        <fullName evidence="6">SBP-type domain-containing protein</fullName>
    </recommendedName>
</protein>
<reference evidence="7 8" key="1">
    <citation type="journal article" date="2024" name="Nat. Commun.">
        <title>Phylogenomics reveals the evolutionary origins of lichenization in chlorophyte algae.</title>
        <authorList>
            <person name="Puginier C."/>
            <person name="Libourel C."/>
            <person name="Otte J."/>
            <person name="Skaloud P."/>
            <person name="Haon M."/>
            <person name="Grisel S."/>
            <person name="Petersen M."/>
            <person name="Berrin J.G."/>
            <person name="Delaux P.M."/>
            <person name="Dal Grande F."/>
            <person name="Keller J."/>
        </authorList>
    </citation>
    <scope>NUCLEOTIDE SEQUENCE [LARGE SCALE GENOMIC DNA]</scope>
    <source>
        <strain evidence="7 8">SAG 2036</strain>
    </source>
</reference>
<dbReference type="PANTHER" id="PTHR31251:SF169">
    <property type="entry name" value="SQUAMOSA PROMOTER-BINDING-LIKE PROTEIN 8"/>
    <property type="match status" value="1"/>
</dbReference>
<dbReference type="Pfam" id="PF03110">
    <property type="entry name" value="SBP"/>
    <property type="match status" value="1"/>
</dbReference>
<gene>
    <name evidence="7" type="ORF">WJX73_010366</name>
</gene>